<dbReference type="STRING" id="3827.A0A1S2YNK6"/>
<name>A0A1S2YNK6_CICAR</name>
<dbReference type="Proteomes" id="UP000087171">
    <property type="component" value="Chromosome Ca6"/>
</dbReference>
<reference evidence="1" key="1">
    <citation type="journal article" date="2013" name="Nat. Biotechnol.">
        <title>Draft genome sequence of chickpea (Cicer arietinum) provides a resource for trait improvement.</title>
        <authorList>
            <person name="Varshney R.K."/>
            <person name="Song C."/>
            <person name="Saxena R.K."/>
            <person name="Azam S."/>
            <person name="Yu S."/>
            <person name="Sharpe A.G."/>
            <person name="Cannon S."/>
            <person name="Baek J."/>
            <person name="Rosen B.D."/>
            <person name="Tar'an B."/>
            <person name="Millan T."/>
            <person name="Zhang X."/>
            <person name="Ramsay L.D."/>
            <person name="Iwata A."/>
            <person name="Wang Y."/>
            <person name="Nelson W."/>
            <person name="Farmer A.D."/>
            <person name="Gaur P.M."/>
            <person name="Soderlund C."/>
            <person name="Penmetsa R.V."/>
            <person name="Xu C."/>
            <person name="Bharti A.K."/>
            <person name="He W."/>
            <person name="Winter P."/>
            <person name="Zhao S."/>
            <person name="Hane J.K."/>
            <person name="Carrasquilla-Garcia N."/>
            <person name="Condie J.A."/>
            <person name="Upadhyaya H.D."/>
            <person name="Luo M.C."/>
            <person name="Thudi M."/>
            <person name="Gowda C.L."/>
            <person name="Singh N.P."/>
            <person name="Lichtenzveig J."/>
            <person name="Gali K.K."/>
            <person name="Rubio J."/>
            <person name="Nadarajan N."/>
            <person name="Dolezel J."/>
            <person name="Bansal K.C."/>
            <person name="Xu X."/>
            <person name="Edwards D."/>
            <person name="Zhang G."/>
            <person name="Kahl G."/>
            <person name="Gil J."/>
            <person name="Singh K.B."/>
            <person name="Datta S.K."/>
            <person name="Jackson S.A."/>
            <person name="Wang J."/>
            <person name="Cook D.R."/>
        </authorList>
    </citation>
    <scope>NUCLEOTIDE SEQUENCE [LARGE SCALE GENOMIC DNA]</scope>
    <source>
        <strain evidence="1">cv. CDC Frontier</strain>
    </source>
</reference>
<keyword evidence="1" id="KW-1185">Reference proteome</keyword>
<dbReference type="PaxDb" id="3827-XP_004507536.1"/>
<evidence type="ECO:0000313" key="1">
    <source>
        <dbReference type="Proteomes" id="UP000087171"/>
    </source>
</evidence>
<dbReference type="GeneID" id="101507220"/>
<organism evidence="1 2">
    <name type="scientific">Cicer arietinum</name>
    <name type="common">Chickpea</name>
    <name type="synonym">Garbanzo</name>
    <dbReference type="NCBI Taxonomy" id="3827"/>
    <lineage>
        <taxon>Eukaryota</taxon>
        <taxon>Viridiplantae</taxon>
        <taxon>Streptophyta</taxon>
        <taxon>Embryophyta</taxon>
        <taxon>Tracheophyta</taxon>
        <taxon>Spermatophyta</taxon>
        <taxon>Magnoliopsida</taxon>
        <taxon>eudicotyledons</taxon>
        <taxon>Gunneridae</taxon>
        <taxon>Pentapetalae</taxon>
        <taxon>rosids</taxon>
        <taxon>fabids</taxon>
        <taxon>Fabales</taxon>
        <taxon>Fabaceae</taxon>
        <taxon>Papilionoideae</taxon>
        <taxon>50 kb inversion clade</taxon>
        <taxon>NPAAA clade</taxon>
        <taxon>Hologalegina</taxon>
        <taxon>IRL clade</taxon>
        <taxon>Cicereae</taxon>
        <taxon>Cicer</taxon>
    </lineage>
</organism>
<dbReference type="AlphaFoldDB" id="A0A1S2YNK6"/>
<dbReference type="RefSeq" id="XP_004507536.1">
    <property type="nucleotide sequence ID" value="XM_004507479.3"/>
</dbReference>
<dbReference type="KEGG" id="cam:101507220"/>
<reference evidence="2" key="2">
    <citation type="submission" date="2025-08" db="UniProtKB">
        <authorList>
            <consortium name="RefSeq"/>
        </authorList>
    </citation>
    <scope>IDENTIFICATION</scope>
    <source>
        <tissue evidence="2">Etiolated seedlings</tissue>
    </source>
</reference>
<accession>A0A1S2YNK6</accession>
<dbReference type="OrthoDB" id="505263at2759"/>
<protein>
    <submittedName>
        <fullName evidence="2">Uncharacterized protein LOC101507220</fullName>
    </submittedName>
</protein>
<evidence type="ECO:0000313" key="2">
    <source>
        <dbReference type="RefSeq" id="XP_004507536.1"/>
    </source>
</evidence>
<gene>
    <name evidence="2" type="primary">LOC101507220</name>
</gene>
<proteinExistence type="predicted"/>
<dbReference type="PANTHER" id="PTHR37201:SF1">
    <property type="entry name" value="WD REPEAT PROTEIN"/>
    <property type="match status" value="1"/>
</dbReference>
<dbReference type="eggNOG" id="ENOG502QURY">
    <property type="taxonomic scope" value="Eukaryota"/>
</dbReference>
<dbReference type="PANTHER" id="PTHR37201">
    <property type="entry name" value="WD REPEAT PROTEIN"/>
    <property type="match status" value="1"/>
</dbReference>
<sequence>MNPATTTASTPSWWWCRQTRHVHPHRPPFIHRPTYPHFRGLGLYSKKRVVESRLGNGTVSLTNWDDKPFEILPNGKRSYFDEQDVVAFIDPPNNLIPLDPASYNPAAYLWKKIEDIPEERRHRLLQLLKPRLISMAWQIAGTRYEDPKLVKKSESTLLMINSDKDDVKLEYYNCRTSGGPMPISWINSFKKVIFSCNDGKTYGRLIGGSVLAAFAESFAPLYFTMTQLKEVMSTEQPCDFAYEFGDGVFDIKELPLGFPRSVKHPYPFNDQVVIYVRYLGPGVSVGQAWQEGNKLEQIPRKLCGEILMVKDYTSLQ</sequence>